<dbReference type="Gene3D" id="1.10.340.20">
    <property type="entry name" value="Apc36109-like domain"/>
    <property type="match status" value="1"/>
</dbReference>
<dbReference type="Pfam" id="PF08958">
    <property type="entry name" value="DUF1871"/>
    <property type="match status" value="1"/>
</dbReference>
<name>A0ABW2PLC9_9BACL</name>
<dbReference type="Proteomes" id="UP001596439">
    <property type="component" value="Unassembled WGS sequence"/>
</dbReference>
<keyword evidence="2" id="KW-1185">Reference proteome</keyword>
<proteinExistence type="predicted"/>
<dbReference type="EMBL" id="JBHTCE010000001">
    <property type="protein sequence ID" value="MFC7389317.1"/>
    <property type="molecule type" value="Genomic_DNA"/>
</dbReference>
<dbReference type="RefSeq" id="WP_214787185.1">
    <property type="nucleotide sequence ID" value="NZ_JANIEL010000025.1"/>
</dbReference>
<dbReference type="InterPro" id="IPR023162">
    <property type="entry name" value="Apc36109-like_dom_sf"/>
</dbReference>
<sequence>MRTENILLSWDPLGYGPGSYGPEFDEVMMALTYVESAEQLTEVIHRTFLEAFDECPPEQEIFKMAQRLLASSSCQL</sequence>
<reference evidence="2" key="1">
    <citation type="journal article" date="2019" name="Int. J. Syst. Evol. Microbiol.">
        <title>The Global Catalogue of Microorganisms (GCM) 10K type strain sequencing project: providing services to taxonomists for standard genome sequencing and annotation.</title>
        <authorList>
            <consortium name="The Broad Institute Genomics Platform"/>
            <consortium name="The Broad Institute Genome Sequencing Center for Infectious Disease"/>
            <person name="Wu L."/>
            <person name="Ma J."/>
        </authorList>
    </citation>
    <scope>NUCLEOTIDE SEQUENCE [LARGE SCALE GENOMIC DNA]</scope>
    <source>
        <strain evidence="2">CCUG 55590</strain>
    </source>
</reference>
<evidence type="ECO:0000313" key="2">
    <source>
        <dbReference type="Proteomes" id="UP001596439"/>
    </source>
</evidence>
<dbReference type="SUPFAM" id="SSF116922">
    <property type="entry name" value="YugE-like"/>
    <property type="match status" value="1"/>
</dbReference>
<evidence type="ECO:0000313" key="1">
    <source>
        <dbReference type="EMBL" id="MFC7389317.1"/>
    </source>
</evidence>
<organism evidence="1 2">
    <name type="scientific">Exiguobacterium aestuarii</name>
    <dbReference type="NCBI Taxonomy" id="273527"/>
    <lineage>
        <taxon>Bacteria</taxon>
        <taxon>Bacillati</taxon>
        <taxon>Bacillota</taxon>
        <taxon>Bacilli</taxon>
        <taxon>Bacillales</taxon>
        <taxon>Bacillales Family XII. Incertae Sedis</taxon>
        <taxon>Exiguobacterium</taxon>
    </lineage>
</organism>
<comment type="caution">
    <text evidence="1">The sequence shown here is derived from an EMBL/GenBank/DDBJ whole genome shotgun (WGS) entry which is preliminary data.</text>
</comment>
<dbReference type="InterPro" id="IPR015053">
    <property type="entry name" value="DUF1871"/>
</dbReference>
<protein>
    <submittedName>
        <fullName evidence="1">DUF1871 family protein</fullName>
    </submittedName>
</protein>
<gene>
    <name evidence="1" type="ORF">ACFQO8_04115</name>
</gene>
<accession>A0ABW2PLC9</accession>